<dbReference type="RefSeq" id="WP_099386457.1">
    <property type="nucleotide sequence ID" value="NZ_JANSWH010000072.1"/>
</dbReference>
<dbReference type="PROSITE" id="PS51257">
    <property type="entry name" value="PROKAR_LIPOPROTEIN"/>
    <property type="match status" value="1"/>
</dbReference>
<feature type="transmembrane region" description="Helical" evidence="13">
    <location>
        <begin position="409"/>
        <end position="428"/>
    </location>
</feature>
<dbReference type="GO" id="GO:0016020">
    <property type="term" value="C:membrane"/>
    <property type="evidence" value="ECO:0007669"/>
    <property type="project" value="UniProtKB-SubCell"/>
</dbReference>
<accession>A0A2G3E1M2</accession>
<feature type="modified residue" description="4-aspartylphosphate" evidence="12">
    <location>
        <position position="869"/>
    </location>
</feature>
<dbReference type="InterPro" id="IPR004358">
    <property type="entry name" value="Sig_transdc_His_kin-like_C"/>
</dbReference>
<evidence type="ECO:0000256" key="5">
    <source>
        <dbReference type="ARBA" id="ARBA00022553"/>
    </source>
</evidence>
<organism evidence="16 17">
    <name type="scientific">Agathobacter ruminis</name>
    <dbReference type="NCBI Taxonomy" id="1712665"/>
    <lineage>
        <taxon>Bacteria</taxon>
        <taxon>Bacillati</taxon>
        <taxon>Bacillota</taxon>
        <taxon>Clostridia</taxon>
        <taxon>Lachnospirales</taxon>
        <taxon>Lachnospiraceae</taxon>
        <taxon>Agathobacter</taxon>
    </lineage>
</organism>
<dbReference type="InterPro" id="IPR036890">
    <property type="entry name" value="HATPase_C_sf"/>
</dbReference>
<reference evidence="16 17" key="2">
    <citation type="submission" date="2017-10" db="EMBL/GenBank/DDBJ databases">
        <authorList>
            <person name="Banno H."/>
            <person name="Chua N.-H."/>
        </authorList>
    </citation>
    <scope>NUCLEOTIDE SEQUENCE [LARGE SCALE GENOMIC DNA]</scope>
    <source>
        <strain evidence="16 17">JK623</strain>
    </source>
</reference>
<keyword evidence="5 12" id="KW-0597">Phosphoprotein</keyword>
<keyword evidence="9" id="KW-0902">Two-component regulatory system</keyword>
<evidence type="ECO:0000256" key="4">
    <source>
        <dbReference type="ARBA" id="ARBA00018672"/>
    </source>
</evidence>
<keyword evidence="10 13" id="KW-0472">Membrane</keyword>
<keyword evidence="7" id="KW-0808">Transferase</keyword>
<feature type="transmembrane region" description="Helical" evidence="13">
    <location>
        <begin position="139"/>
        <end position="158"/>
    </location>
</feature>
<feature type="transmembrane region" description="Helical" evidence="13">
    <location>
        <begin position="90"/>
        <end position="119"/>
    </location>
</feature>
<comment type="caution">
    <text evidence="16">The sequence shown here is derived from an EMBL/GenBank/DDBJ whole genome shotgun (WGS) entry which is preliminary data.</text>
</comment>
<evidence type="ECO:0000256" key="3">
    <source>
        <dbReference type="ARBA" id="ARBA00012438"/>
    </source>
</evidence>
<evidence type="ECO:0000256" key="6">
    <source>
        <dbReference type="ARBA" id="ARBA00022692"/>
    </source>
</evidence>
<dbReference type="SMART" id="SM00388">
    <property type="entry name" value="HisKA"/>
    <property type="match status" value="1"/>
</dbReference>
<dbReference type="InterPro" id="IPR050956">
    <property type="entry name" value="2C_system_His_kinase"/>
</dbReference>
<feature type="domain" description="Histidine kinase" evidence="14">
    <location>
        <begin position="563"/>
        <end position="790"/>
    </location>
</feature>
<dbReference type="AlphaFoldDB" id="A0A2G3E1M2"/>
<dbReference type="CDD" id="cd00082">
    <property type="entry name" value="HisKA"/>
    <property type="match status" value="1"/>
</dbReference>
<evidence type="ECO:0000256" key="7">
    <source>
        <dbReference type="ARBA" id="ARBA00022777"/>
    </source>
</evidence>
<dbReference type="PANTHER" id="PTHR43719:SF28">
    <property type="entry name" value="PEROXIDE STRESS-ACTIVATED HISTIDINE KINASE MAK1-RELATED"/>
    <property type="match status" value="1"/>
</dbReference>
<dbReference type="SMART" id="SM00448">
    <property type="entry name" value="REC"/>
    <property type="match status" value="1"/>
</dbReference>
<dbReference type="Gene3D" id="3.40.50.2300">
    <property type="match status" value="1"/>
</dbReference>
<dbReference type="InterPro" id="IPR003594">
    <property type="entry name" value="HATPase_dom"/>
</dbReference>
<evidence type="ECO:0000256" key="9">
    <source>
        <dbReference type="ARBA" id="ARBA00023012"/>
    </source>
</evidence>
<dbReference type="InterPro" id="IPR005467">
    <property type="entry name" value="His_kinase_dom"/>
</dbReference>
<comment type="subcellular location">
    <subcellularLocation>
        <location evidence="2">Membrane</location>
        <topology evidence="2">Multi-pass membrane protein</topology>
    </subcellularLocation>
</comment>
<dbReference type="InterPro" id="IPR001789">
    <property type="entry name" value="Sig_transdc_resp-reg_receiver"/>
</dbReference>
<evidence type="ECO:0000256" key="13">
    <source>
        <dbReference type="SAM" id="Phobius"/>
    </source>
</evidence>
<dbReference type="InterPro" id="IPR002293">
    <property type="entry name" value="AA/rel_permease1"/>
</dbReference>
<dbReference type="InterPro" id="IPR003661">
    <property type="entry name" value="HisK_dim/P_dom"/>
</dbReference>
<dbReference type="CDD" id="cd17546">
    <property type="entry name" value="REC_hyHK_CKI1_RcsC-like"/>
    <property type="match status" value="1"/>
</dbReference>
<dbReference type="Gene3D" id="1.10.287.130">
    <property type="match status" value="1"/>
</dbReference>
<dbReference type="SUPFAM" id="SSF55874">
    <property type="entry name" value="ATPase domain of HSP90 chaperone/DNA topoisomerase II/histidine kinase"/>
    <property type="match status" value="1"/>
</dbReference>
<evidence type="ECO:0000313" key="17">
    <source>
        <dbReference type="Proteomes" id="UP000224563"/>
    </source>
</evidence>
<evidence type="ECO:0000256" key="11">
    <source>
        <dbReference type="ARBA" id="ARBA00024867"/>
    </source>
</evidence>
<evidence type="ECO:0000256" key="1">
    <source>
        <dbReference type="ARBA" id="ARBA00000085"/>
    </source>
</evidence>
<keyword evidence="8 13" id="KW-1133">Transmembrane helix</keyword>
<dbReference type="InterPro" id="IPR036097">
    <property type="entry name" value="HisK_dim/P_sf"/>
</dbReference>
<keyword evidence="7" id="KW-0418">Kinase</keyword>
<reference evidence="16 17" key="1">
    <citation type="submission" date="2017-10" db="EMBL/GenBank/DDBJ databases">
        <title>Resolving the taxonomy of Roseburia spp., Eubacterium rectale and Agathobacter spp. through phylogenomic analysis.</title>
        <authorList>
            <person name="Sheridan P.O."/>
            <person name="Walker A.W."/>
            <person name="Duncan S.H."/>
            <person name="Scott K.P."/>
            <person name="Toole P.W.O."/>
            <person name="Luis P."/>
            <person name="Flint H.J."/>
        </authorList>
    </citation>
    <scope>NUCLEOTIDE SEQUENCE [LARGE SCALE GENOMIC DNA]</scope>
    <source>
        <strain evidence="16 17">JK623</strain>
    </source>
</reference>
<dbReference type="Pfam" id="PF00072">
    <property type="entry name" value="Response_reg"/>
    <property type="match status" value="1"/>
</dbReference>
<feature type="transmembrane region" description="Helical" evidence="13">
    <location>
        <begin position="516"/>
        <end position="537"/>
    </location>
</feature>
<keyword evidence="17" id="KW-1185">Reference proteome</keyword>
<dbReference type="GO" id="GO:0000155">
    <property type="term" value="F:phosphorelay sensor kinase activity"/>
    <property type="evidence" value="ECO:0007669"/>
    <property type="project" value="InterPro"/>
</dbReference>
<dbReference type="PROSITE" id="PS50109">
    <property type="entry name" value="HIS_KIN"/>
    <property type="match status" value="1"/>
</dbReference>
<comment type="function">
    <text evidence="11">May play the central regulatory role in sporulation. It may be an element of the effector pathway responsible for the activation of sporulation genes in response to nutritional stress. Spo0A may act in concert with spo0H (a sigma factor) to control the expression of some genes that are critical to the sporulation process.</text>
</comment>
<dbReference type="Gene3D" id="3.30.565.10">
    <property type="entry name" value="Histidine kinase-like ATPase, C-terminal domain"/>
    <property type="match status" value="1"/>
</dbReference>
<dbReference type="Proteomes" id="UP000224563">
    <property type="component" value="Unassembled WGS sequence"/>
</dbReference>
<evidence type="ECO:0000256" key="12">
    <source>
        <dbReference type="PROSITE-ProRule" id="PRU00169"/>
    </source>
</evidence>
<dbReference type="PANTHER" id="PTHR43719">
    <property type="entry name" value="TWO-COMPONENT HISTIDINE KINASE"/>
    <property type="match status" value="1"/>
</dbReference>
<comment type="catalytic activity">
    <reaction evidence="1">
        <text>ATP + protein L-histidine = ADP + protein N-phospho-L-histidine.</text>
        <dbReference type="EC" id="2.7.13.3"/>
    </reaction>
</comment>
<evidence type="ECO:0000259" key="15">
    <source>
        <dbReference type="PROSITE" id="PS50110"/>
    </source>
</evidence>
<evidence type="ECO:0000256" key="10">
    <source>
        <dbReference type="ARBA" id="ARBA00023136"/>
    </source>
</evidence>
<dbReference type="PRINTS" id="PR00344">
    <property type="entry name" value="BCTRLSENSOR"/>
</dbReference>
<feature type="transmembrane region" description="Helical" evidence="13">
    <location>
        <begin position="44"/>
        <end position="69"/>
    </location>
</feature>
<feature type="transmembrane region" description="Helical" evidence="13">
    <location>
        <begin position="241"/>
        <end position="263"/>
    </location>
</feature>
<feature type="transmembrane region" description="Helical" evidence="13">
    <location>
        <begin position="12"/>
        <end position="32"/>
    </location>
</feature>
<evidence type="ECO:0000313" key="16">
    <source>
        <dbReference type="EMBL" id="PHU37168.1"/>
    </source>
</evidence>
<dbReference type="SUPFAM" id="SSF52172">
    <property type="entry name" value="CheY-like"/>
    <property type="match status" value="1"/>
</dbReference>
<feature type="domain" description="Response regulatory" evidence="15">
    <location>
        <begin position="817"/>
        <end position="938"/>
    </location>
</feature>
<dbReference type="InterPro" id="IPR011006">
    <property type="entry name" value="CheY-like_superfamily"/>
</dbReference>
<dbReference type="Pfam" id="PF00512">
    <property type="entry name" value="HisKA"/>
    <property type="match status" value="1"/>
</dbReference>
<dbReference type="PROSITE" id="PS50110">
    <property type="entry name" value="RESPONSE_REGULATORY"/>
    <property type="match status" value="1"/>
</dbReference>
<dbReference type="EMBL" id="PDYG01000074">
    <property type="protein sequence ID" value="PHU37168.1"/>
    <property type="molecule type" value="Genomic_DNA"/>
</dbReference>
<dbReference type="SUPFAM" id="SSF47384">
    <property type="entry name" value="Homodimeric domain of signal transducing histidine kinase"/>
    <property type="match status" value="1"/>
</dbReference>
<feature type="transmembrane region" description="Helical" evidence="13">
    <location>
        <begin position="303"/>
        <end position="323"/>
    </location>
</feature>
<evidence type="ECO:0000259" key="14">
    <source>
        <dbReference type="PROSITE" id="PS50109"/>
    </source>
</evidence>
<dbReference type="SMART" id="SM00387">
    <property type="entry name" value="HATPase_c"/>
    <property type="match status" value="1"/>
</dbReference>
<sequence>MMGHDRRNSLVGGISIWGVALGCIIGWGAFVMPGTTFLKTAGPVGTTHAICAAAVGMCIVAANYIYLASQLPGEGGAYIYSAKILGQDHAFLAIWSLLMAYISLLWANTTAVALFLRYLCGDLFHFGFHYTFANYEICFGEILVTIVIQIVFAVLVYFGKKVLTVLQVLLAAVLFVSVCILAVGVFRTYGFSMMTTPPFVSEKSHWLQQMDVFMLAPWMFVGFESAMYLMGTVKMKYKSIYGALVSAIFCGMLIYIFLTLIGASHVPGGYSNWTEYIGALDYYAGMEHVPVLYNAYAAMGEPGLALVVIAIMAALFTSIVGFYKAGMRALKQMSDGGVGGTWLKKERNGVPYVALMIILALSLWVPFLGRTAIQWNVDVATVSVSITYEYVAICAFLQARKCHNILHQILGICGMLLSVLYFVVILIPNLFMKDMLGSESYFILSIWCILGILLYWFVFRLDTQNRFGKSTVMWMMLLFLLFLSANMWMRLRMANKFEQRFGKNHVVDKLLIQNNIMQMGLVIFALIVLFSLFAIILQREKSMDKKIIQAEEHNRAKTEFLSHVSHDIRTPMNAIVGYSAMAMDEIGNEEKVREYIRNIQISSGYLLTLLNNVLEMSRIESGRLEIHHAPASIKTILEEIESILQIHLKEKKLTMYTDYQYPFAEYLYLDRLRLNQILMNLCTNAIKYTPEGGEIRMMLEQTQGPIKDGKEYVRCIFSVKDTGIGMAPEFVSKIYEAFERAETEEVSKIQGTGLGMAITKRIVDAFGGEIKLNTRQGIGTQFDVILDFEPVPEEYIRQIKDSHRKVTPTDGQFYGKRVLVADDMETNRKILMAMLRRMGIVAEEATNGIETGQLVKAHEAGYYDAILMDIHMPKMDGYEATSYIRSFEDAGKARVPIVAVTADAFHRDVQKALQHGMDAHISKPIDYQNIIQVLKKVFEGDNNGEET</sequence>
<feature type="transmembrane region" description="Helical" evidence="13">
    <location>
        <begin position="165"/>
        <end position="186"/>
    </location>
</feature>
<feature type="transmembrane region" description="Helical" evidence="13">
    <location>
        <begin position="440"/>
        <end position="459"/>
    </location>
</feature>
<feature type="transmembrane region" description="Helical" evidence="13">
    <location>
        <begin position="471"/>
        <end position="489"/>
    </location>
</feature>
<name>A0A2G3E1M2_9FIRM</name>
<proteinExistence type="predicted"/>
<keyword evidence="6 13" id="KW-0812">Transmembrane</keyword>
<feature type="transmembrane region" description="Helical" evidence="13">
    <location>
        <begin position="206"/>
        <end position="229"/>
    </location>
</feature>
<gene>
    <name evidence="16" type="ORF">CSX02_09145</name>
</gene>
<dbReference type="Pfam" id="PF13520">
    <property type="entry name" value="AA_permease_2"/>
    <property type="match status" value="1"/>
</dbReference>
<feature type="transmembrane region" description="Helical" evidence="13">
    <location>
        <begin position="349"/>
        <end position="367"/>
    </location>
</feature>
<evidence type="ECO:0000256" key="2">
    <source>
        <dbReference type="ARBA" id="ARBA00004141"/>
    </source>
</evidence>
<dbReference type="Gene3D" id="1.20.1740.10">
    <property type="entry name" value="Amino acid/polyamine transporter I"/>
    <property type="match status" value="1"/>
</dbReference>
<dbReference type="Pfam" id="PF02518">
    <property type="entry name" value="HATPase_c"/>
    <property type="match status" value="1"/>
</dbReference>
<dbReference type="EC" id="2.7.13.3" evidence="3"/>
<protein>
    <recommendedName>
        <fullName evidence="4">Stage 0 sporulation protein A homolog</fullName>
        <ecNumber evidence="3">2.7.13.3</ecNumber>
    </recommendedName>
</protein>
<dbReference type="GO" id="GO:0022857">
    <property type="term" value="F:transmembrane transporter activity"/>
    <property type="evidence" value="ECO:0007669"/>
    <property type="project" value="InterPro"/>
</dbReference>
<evidence type="ECO:0000256" key="8">
    <source>
        <dbReference type="ARBA" id="ARBA00022989"/>
    </source>
</evidence>